<evidence type="ECO:0000256" key="5">
    <source>
        <dbReference type="ARBA" id="ARBA00022984"/>
    </source>
</evidence>
<comment type="caution">
    <text evidence="11">The sequence shown here is derived from an EMBL/GenBank/DDBJ whole genome shotgun (WGS) entry which is preliminary data.</text>
</comment>
<name>A0A326UBJ7_THEHA</name>
<reference evidence="11 12" key="1">
    <citation type="submission" date="2018-06" db="EMBL/GenBank/DDBJ databases">
        <title>Genomic Encyclopedia of Archaeal and Bacterial Type Strains, Phase II (KMG-II): from individual species to whole genera.</title>
        <authorList>
            <person name="Goeker M."/>
        </authorList>
    </citation>
    <scope>NUCLEOTIDE SEQUENCE [LARGE SCALE GENOMIC DNA]</scope>
    <source>
        <strain evidence="11 12">ATCC BAA-1881</strain>
    </source>
</reference>
<keyword evidence="7 8" id="KW-0472">Membrane</keyword>
<evidence type="ECO:0000256" key="10">
    <source>
        <dbReference type="SAM" id="MobiDB-lite"/>
    </source>
</evidence>
<organism evidence="11 12">
    <name type="scientific">Thermosporothrix hazakensis</name>
    <dbReference type="NCBI Taxonomy" id="644383"/>
    <lineage>
        <taxon>Bacteria</taxon>
        <taxon>Bacillati</taxon>
        <taxon>Chloroflexota</taxon>
        <taxon>Ktedonobacteria</taxon>
        <taxon>Ktedonobacterales</taxon>
        <taxon>Thermosporotrichaceae</taxon>
        <taxon>Thermosporothrix</taxon>
    </lineage>
</organism>
<dbReference type="PANTHER" id="PTHR47019">
    <property type="entry name" value="LIPID II FLIPPASE MURJ"/>
    <property type="match status" value="1"/>
</dbReference>
<feature type="transmembrane region" description="Helical" evidence="8">
    <location>
        <begin position="290"/>
        <end position="310"/>
    </location>
</feature>
<dbReference type="InterPro" id="IPR004268">
    <property type="entry name" value="MurJ"/>
</dbReference>
<dbReference type="Proteomes" id="UP000248806">
    <property type="component" value="Unassembled WGS sequence"/>
</dbReference>
<keyword evidence="6 8" id="KW-1133">Transmembrane helix</keyword>
<feature type="transmembrane region" description="Helical" evidence="8">
    <location>
        <begin position="333"/>
        <end position="352"/>
    </location>
</feature>
<comment type="similarity">
    <text evidence="8 9">Belongs to the MurJ/MviN family.</text>
</comment>
<feature type="transmembrane region" description="Helical" evidence="8">
    <location>
        <begin position="113"/>
        <end position="133"/>
    </location>
</feature>
<feature type="transmembrane region" description="Helical" evidence="8">
    <location>
        <begin position="251"/>
        <end position="270"/>
    </location>
</feature>
<protein>
    <recommendedName>
        <fullName evidence="8">Probable lipid II flippase MurJ</fullName>
    </recommendedName>
</protein>
<dbReference type="GO" id="GO:0009252">
    <property type="term" value="P:peptidoglycan biosynthetic process"/>
    <property type="evidence" value="ECO:0007669"/>
    <property type="project" value="UniProtKB-UniRule"/>
</dbReference>
<feature type="transmembrane region" description="Helical" evidence="8">
    <location>
        <begin position="145"/>
        <end position="171"/>
    </location>
</feature>
<dbReference type="InterPro" id="IPR051050">
    <property type="entry name" value="Lipid_II_flippase_MurJ/MviN"/>
</dbReference>
<feature type="transmembrane region" description="Helical" evidence="8">
    <location>
        <begin position="191"/>
        <end position="212"/>
    </location>
</feature>
<evidence type="ECO:0000256" key="3">
    <source>
        <dbReference type="ARBA" id="ARBA00022692"/>
    </source>
</evidence>
<keyword evidence="8 9" id="KW-0961">Cell wall biogenesis/degradation</keyword>
<dbReference type="EMBL" id="QKUF01000003">
    <property type="protein sequence ID" value="PZW32949.1"/>
    <property type="molecule type" value="Genomic_DNA"/>
</dbReference>
<dbReference type="PIRSF" id="PIRSF002869">
    <property type="entry name" value="MviN"/>
    <property type="match status" value="1"/>
</dbReference>
<feature type="transmembrane region" description="Helical" evidence="8">
    <location>
        <begin position="474"/>
        <end position="498"/>
    </location>
</feature>
<dbReference type="HAMAP" id="MF_02078">
    <property type="entry name" value="MurJ_MviN"/>
    <property type="match status" value="1"/>
</dbReference>
<feature type="transmembrane region" description="Helical" evidence="8">
    <location>
        <begin position="373"/>
        <end position="400"/>
    </location>
</feature>
<dbReference type="GO" id="GO:0034204">
    <property type="term" value="P:lipid translocation"/>
    <property type="evidence" value="ECO:0007669"/>
    <property type="project" value="TreeGrafter"/>
</dbReference>
<keyword evidence="3 8" id="KW-0812">Transmembrane</keyword>
<evidence type="ECO:0000256" key="1">
    <source>
        <dbReference type="ARBA" id="ARBA00004651"/>
    </source>
</evidence>
<comment type="function">
    <text evidence="8 9">Involved in peptidoglycan biosynthesis. Transports lipid-linked peptidoglycan precursors from the inner to the outer leaflet of the cytoplasmic membrane.</text>
</comment>
<comment type="pathway">
    <text evidence="8">Cell wall biogenesis; peptidoglycan biosynthesis.</text>
</comment>
<dbReference type="UniPathway" id="UPA00219"/>
<feature type="region of interest" description="Disordered" evidence="10">
    <location>
        <begin position="1"/>
        <end position="33"/>
    </location>
</feature>
<feature type="transmembrane region" description="Helical" evidence="8">
    <location>
        <begin position="445"/>
        <end position="468"/>
    </location>
</feature>
<keyword evidence="12" id="KW-1185">Reference proteome</keyword>
<evidence type="ECO:0000256" key="4">
    <source>
        <dbReference type="ARBA" id="ARBA00022960"/>
    </source>
</evidence>
<evidence type="ECO:0000313" key="11">
    <source>
        <dbReference type="EMBL" id="PZW32949.1"/>
    </source>
</evidence>
<dbReference type="PRINTS" id="PR01806">
    <property type="entry name" value="VIRFACTRMVIN"/>
</dbReference>
<dbReference type="CDD" id="cd13123">
    <property type="entry name" value="MATE_MurJ_like"/>
    <property type="match status" value="1"/>
</dbReference>
<keyword evidence="5 8" id="KW-0573">Peptidoglycan synthesis</keyword>
<gene>
    <name evidence="8" type="primary">murJ</name>
    <name evidence="11" type="ORF">EI42_01494</name>
</gene>
<dbReference type="GO" id="GO:0008360">
    <property type="term" value="P:regulation of cell shape"/>
    <property type="evidence" value="ECO:0007669"/>
    <property type="project" value="UniProtKB-UniRule"/>
</dbReference>
<dbReference type="GO" id="GO:0015648">
    <property type="term" value="F:lipid-linked peptidoglycan transporter activity"/>
    <property type="evidence" value="ECO:0007669"/>
    <property type="project" value="UniProtKB-UniRule"/>
</dbReference>
<dbReference type="NCBIfam" id="TIGR01695">
    <property type="entry name" value="murJ_mviN"/>
    <property type="match status" value="1"/>
</dbReference>
<evidence type="ECO:0000256" key="2">
    <source>
        <dbReference type="ARBA" id="ARBA00022475"/>
    </source>
</evidence>
<evidence type="ECO:0000256" key="8">
    <source>
        <dbReference type="HAMAP-Rule" id="MF_02078"/>
    </source>
</evidence>
<proteinExistence type="inferred from homology"/>
<keyword evidence="4 8" id="KW-0133">Cell shape</keyword>
<evidence type="ECO:0000256" key="6">
    <source>
        <dbReference type="ARBA" id="ARBA00022989"/>
    </source>
</evidence>
<feature type="transmembrane region" description="Helical" evidence="8">
    <location>
        <begin position="412"/>
        <end position="433"/>
    </location>
</feature>
<dbReference type="GO" id="GO:0005886">
    <property type="term" value="C:plasma membrane"/>
    <property type="evidence" value="ECO:0007669"/>
    <property type="project" value="UniProtKB-SubCell"/>
</dbReference>
<accession>A0A326UBJ7</accession>
<feature type="transmembrane region" description="Helical" evidence="8">
    <location>
        <begin position="219"/>
        <end position="239"/>
    </location>
</feature>
<evidence type="ECO:0000256" key="9">
    <source>
        <dbReference type="PIRNR" id="PIRNR002869"/>
    </source>
</evidence>
<keyword evidence="2 8" id="KW-1003">Cell membrane</keyword>
<dbReference type="RefSeq" id="WP_111320421.1">
    <property type="nucleotide sequence ID" value="NZ_BIFX01000001.1"/>
</dbReference>
<feature type="transmembrane region" description="Helical" evidence="8">
    <location>
        <begin position="63"/>
        <end position="85"/>
    </location>
</feature>
<dbReference type="PANTHER" id="PTHR47019:SF1">
    <property type="entry name" value="LIPID II FLIPPASE MURJ"/>
    <property type="match status" value="1"/>
</dbReference>
<evidence type="ECO:0000256" key="7">
    <source>
        <dbReference type="ARBA" id="ARBA00023136"/>
    </source>
</evidence>
<evidence type="ECO:0000313" key="12">
    <source>
        <dbReference type="Proteomes" id="UP000248806"/>
    </source>
</evidence>
<dbReference type="Pfam" id="PF03023">
    <property type="entry name" value="MurJ"/>
    <property type="match status" value="1"/>
</dbReference>
<sequence length="524" mass="57467">MTIKHTQSSKEVECQDGSANAQPAPSPDQPERKVWQPKIWGGRIFRFNLHKFRFSEGFSIRRFSILEASVLLILAIIASKGLGVVRQSIFNAFFGTGPEANAFYAANRLPETLFNLISGGALVHAFIPVFLAYDREKGAQEAWRLSSLVFNVMLVALTVVVIVAEFLTPAFVDHILIPGYAASERELTTSLTRIMLFQPLILALGTIVTAVLNSKRQFLLPALSIAIYNIGIIGGLLATKVVPELGIYGPTYGVLVASALQVIVQIPALLKQGGRYTFAWNLRHPGLWQVIRLLGPNSLSIGVVYIALIVETRFTSLYLPDAASLSAIHNADMLQAVPFALISQTIGQALLPHLTVHATAGRFVRMRQMAAKVMGISILLTVPAAIGLGVIGLPLIRLLFQHGEFTVHSSHLTYLALLGYLVGIPGTTAGDMLSRGFFALKDAHTPLLTNTINLIARISMMILLLRFLPEEYVIISIPLAYALSSTIEAIVLFLLLWFRLKRYVKQDKGMVRLLRRRASLAGKV</sequence>
<keyword evidence="8 9" id="KW-0813">Transport</keyword>
<comment type="subcellular location">
    <subcellularLocation>
        <location evidence="1 8">Cell membrane</location>
        <topology evidence="1 8">Multi-pass membrane protein</topology>
    </subcellularLocation>
</comment>
<dbReference type="AlphaFoldDB" id="A0A326UBJ7"/>
<dbReference type="GO" id="GO:0071555">
    <property type="term" value="P:cell wall organization"/>
    <property type="evidence" value="ECO:0007669"/>
    <property type="project" value="UniProtKB-UniRule"/>
</dbReference>
<dbReference type="OrthoDB" id="9804143at2"/>